<dbReference type="Proteomes" id="UP001138997">
    <property type="component" value="Unassembled WGS sequence"/>
</dbReference>
<keyword evidence="3" id="KW-1185">Reference proteome</keyword>
<dbReference type="InterPro" id="IPR036188">
    <property type="entry name" value="FAD/NAD-bd_sf"/>
</dbReference>
<dbReference type="InterPro" id="IPR051704">
    <property type="entry name" value="FAD_aromatic-hydroxylase"/>
</dbReference>
<keyword evidence="2" id="KW-0503">Monooxygenase</keyword>
<accession>A0A9X1SY95</accession>
<dbReference type="PANTHER" id="PTHR46865">
    <property type="entry name" value="OXIDOREDUCTASE-RELATED"/>
    <property type="match status" value="1"/>
</dbReference>
<name>A0A9X1SY95_9ACTN</name>
<dbReference type="InterPro" id="IPR002938">
    <property type="entry name" value="FAD-bd"/>
</dbReference>
<dbReference type="SUPFAM" id="SSF51905">
    <property type="entry name" value="FAD/NAD(P)-binding domain"/>
    <property type="match status" value="1"/>
</dbReference>
<keyword evidence="2" id="KW-0560">Oxidoreductase</keyword>
<dbReference type="Gene3D" id="3.30.9.10">
    <property type="entry name" value="D-Amino Acid Oxidase, subunit A, domain 2"/>
    <property type="match status" value="1"/>
</dbReference>
<dbReference type="PRINTS" id="PR00420">
    <property type="entry name" value="RNGMNOXGNASE"/>
</dbReference>
<sequence>MAKRNQAGSGGGQRALVVGSGIAGSSAAWWLHSTGWEVTLVDAEQVPHVGGFIIQLDETALKILESMGAQSVISAATFPGPATAFRWKGGPRPREITVGAGESRLARRGSLAQAMLQHVPGEVEQRLGAALVSLENRDDHVRARFEDGSVDDFDMVVGADGLHSTVRRLTLASDAESVYHNGISHVWINVSAKIGSGAVISTREGMVTQIYPYPSDSGALLVAALPVADPAPPIRDLVEHIAGVVRRTGEDLQAVADAALTSDDVRLTRFSQVRLPRWHTRRVVLVGDSAHCIDPLSGMGGHGALLAAATLAHELHKRSGAEMTEAFEAYQRQMQPFVRIVQRSTSHVLEYVTKPDQRWKTLGSGVSEALEAFPLLLSQSGRKRLVGSPSLV</sequence>
<reference evidence="2" key="1">
    <citation type="submission" date="2021-11" db="EMBL/GenBank/DDBJ databases">
        <title>Streptomyces corallinus and Kineosporia corallina sp. nov., two new coral-derived marine actinobacteria.</title>
        <authorList>
            <person name="Buangrab K."/>
            <person name="Sutthacheep M."/>
            <person name="Yeemin T."/>
            <person name="Harunari E."/>
            <person name="Igarashi Y."/>
            <person name="Sripreechasak P."/>
            <person name="Kanchanasin P."/>
            <person name="Tanasupawat S."/>
            <person name="Phongsopitanun W."/>
        </authorList>
    </citation>
    <scope>NUCLEOTIDE SEQUENCE</scope>
    <source>
        <strain evidence="2">JCM 31032</strain>
    </source>
</reference>
<dbReference type="Pfam" id="PF01494">
    <property type="entry name" value="FAD_binding_3"/>
    <property type="match status" value="1"/>
</dbReference>
<dbReference type="GO" id="GO:0004497">
    <property type="term" value="F:monooxygenase activity"/>
    <property type="evidence" value="ECO:0007669"/>
    <property type="project" value="UniProtKB-KW"/>
</dbReference>
<dbReference type="RefSeq" id="WP_231449844.1">
    <property type="nucleotide sequence ID" value="NZ_JAJOMB010000038.1"/>
</dbReference>
<dbReference type="GO" id="GO:0071949">
    <property type="term" value="F:FAD binding"/>
    <property type="evidence" value="ECO:0007669"/>
    <property type="project" value="InterPro"/>
</dbReference>
<dbReference type="EMBL" id="JAJOMB010000038">
    <property type="protein sequence ID" value="MCD5316992.1"/>
    <property type="molecule type" value="Genomic_DNA"/>
</dbReference>
<evidence type="ECO:0000259" key="1">
    <source>
        <dbReference type="Pfam" id="PF01494"/>
    </source>
</evidence>
<dbReference type="Gene3D" id="3.50.50.60">
    <property type="entry name" value="FAD/NAD(P)-binding domain"/>
    <property type="match status" value="1"/>
</dbReference>
<gene>
    <name evidence="2" type="ORF">LR394_39465</name>
</gene>
<comment type="caution">
    <text evidence="2">The sequence shown here is derived from an EMBL/GenBank/DDBJ whole genome shotgun (WGS) entry which is preliminary data.</text>
</comment>
<feature type="domain" description="FAD-binding" evidence="1">
    <location>
        <begin position="15"/>
        <end position="341"/>
    </location>
</feature>
<evidence type="ECO:0000313" key="3">
    <source>
        <dbReference type="Proteomes" id="UP001138997"/>
    </source>
</evidence>
<dbReference type="AlphaFoldDB" id="A0A9X1SY95"/>
<organism evidence="2 3">
    <name type="scientific">Kineosporia babensis</name>
    <dbReference type="NCBI Taxonomy" id="499548"/>
    <lineage>
        <taxon>Bacteria</taxon>
        <taxon>Bacillati</taxon>
        <taxon>Actinomycetota</taxon>
        <taxon>Actinomycetes</taxon>
        <taxon>Kineosporiales</taxon>
        <taxon>Kineosporiaceae</taxon>
        <taxon>Kineosporia</taxon>
    </lineage>
</organism>
<evidence type="ECO:0000313" key="2">
    <source>
        <dbReference type="EMBL" id="MCD5316992.1"/>
    </source>
</evidence>
<protein>
    <submittedName>
        <fullName evidence="2">FAD-dependent monooxygenase</fullName>
    </submittedName>
</protein>
<proteinExistence type="predicted"/>